<dbReference type="Pfam" id="PF08386">
    <property type="entry name" value="Abhydrolase_4"/>
    <property type="match status" value="1"/>
</dbReference>
<evidence type="ECO:0000256" key="1">
    <source>
        <dbReference type="ARBA" id="ARBA00010088"/>
    </source>
</evidence>
<dbReference type="EMBL" id="BAAAGS010000004">
    <property type="protein sequence ID" value="GAA0513171.1"/>
    <property type="molecule type" value="Genomic_DNA"/>
</dbReference>
<keyword evidence="2 6" id="KW-0378">Hydrolase</keyword>
<dbReference type="InterPro" id="IPR013595">
    <property type="entry name" value="Pept_S33_TAP-like_C"/>
</dbReference>
<keyword evidence="3" id="KW-0732">Signal</keyword>
<sequence length="518" mass="55888">MAAGLLAGGLALAPVAGAAKPPEFQPAPIQWGPCQDESLQKAGAECGMLDVPMDYADPAGEKISLAVSRVKHTVPDAQYQGPILVNPGGPGGSGLRLAALGPSVPKDAGRAYDWIGFDPRGVGSSVPALSCDPNHFSYNRPDYVPVTPELEKQWLDKSEGYARACGARGKLLEHVKTTDSVQDMESIRKALGAEQINYYGFSYGTYLGQVYGTMFPERLRRVVMDGVVNVNDVWYQANLNQDVAFDRNINIFFDWVARHDAVYHLGATGADVSKLFYDQRAKLDREPAGGIIGSDEWTDLFLQAGYGQTGWDARAKAFAGWVHDGAWEPLKQLYDKANPPGEDGGFAVYNAVQCTDVQWPKQWKQWEEDNWATHAKAPYQTWANAWFNAPCLFWPAKAGKPVDVDGSKVGSALLISEELDAATPFPGALEARRRLPNSSLISLPGGTTHSGSLGGNACLDGQIADYLATGKLPERKEGEGPDTTCQPLPQPEPAAVGAVAVRPQQPAILQEALQANQH</sequence>
<dbReference type="Gene3D" id="3.40.50.1820">
    <property type="entry name" value="alpha/beta hydrolase"/>
    <property type="match status" value="1"/>
</dbReference>
<dbReference type="GO" id="GO:0016787">
    <property type="term" value="F:hydrolase activity"/>
    <property type="evidence" value="ECO:0007669"/>
    <property type="project" value="UniProtKB-KW"/>
</dbReference>
<proteinExistence type="inferred from homology"/>
<accession>A0ABP3M4U2</accession>
<comment type="similarity">
    <text evidence="1">Belongs to the peptidase S33 family.</text>
</comment>
<feature type="chain" id="PRO_5046847124" evidence="3">
    <location>
        <begin position="19"/>
        <end position="518"/>
    </location>
</feature>
<dbReference type="InterPro" id="IPR000073">
    <property type="entry name" value="AB_hydrolase_1"/>
</dbReference>
<comment type="caution">
    <text evidence="6">The sequence shown here is derived from an EMBL/GenBank/DDBJ whole genome shotgun (WGS) entry which is preliminary data.</text>
</comment>
<feature type="signal peptide" evidence="3">
    <location>
        <begin position="1"/>
        <end position="18"/>
    </location>
</feature>
<protein>
    <submittedName>
        <fullName evidence="6">Alpha/beta hydrolase</fullName>
    </submittedName>
</protein>
<evidence type="ECO:0000256" key="2">
    <source>
        <dbReference type="ARBA" id="ARBA00022801"/>
    </source>
</evidence>
<reference evidence="7" key="1">
    <citation type="journal article" date="2019" name="Int. J. Syst. Evol. Microbiol.">
        <title>The Global Catalogue of Microorganisms (GCM) 10K type strain sequencing project: providing services to taxonomists for standard genome sequencing and annotation.</title>
        <authorList>
            <consortium name="The Broad Institute Genomics Platform"/>
            <consortium name="The Broad Institute Genome Sequencing Center for Infectious Disease"/>
            <person name="Wu L."/>
            <person name="Ma J."/>
        </authorList>
    </citation>
    <scope>NUCLEOTIDE SEQUENCE [LARGE SCALE GENOMIC DNA]</scope>
    <source>
        <strain evidence="7">JCM 10303</strain>
    </source>
</reference>
<dbReference type="Proteomes" id="UP001500729">
    <property type="component" value="Unassembled WGS sequence"/>
</dbReference>
<keyword evidence="7" id="KW-1185">Reference proteome</keyword>
<dbReference type="SUPFAM" id="SSF53474">
    <property type="entry name" value="alpha/beta-Hydrolases"/>
    <property type="match status" value="1"/>
</dbReference>
<feature type="domain" description="Peptidase S33 tripeptidyl aminopeptidase-like C-terminal" evidence="5">
    <location>
        <begin position="381"/>
        <end position="475"/>
    </location>
</feature>
<feature type="domain" description="AB hydrolase-1" evidence="4">
    <location>
        <begin position="82"/>
        <end position="256"/>
    </location>
</feature>
<evidence type="ECO:0000256" key="3">
    <source>
        <dbReference type="SAM" id="SignalP"/>
    </source>
</evidence>
<evidence type="ECO:0000313" key="7">
    <source>
        <dbReference type="Proteomes" id="UP001500729"/>
    </source>
</evidence>
<dbReference type="InterPro" id="IPR051601">
    <property type="entry name" value="Serine_prot/Carboxylest_S33"/>
</dbReference>
<dbReference type="PANTHER" id="PTHR43248">
    <property type="entry name" value="2-SUCCINYL-6-HYDROXY-2,4-CYCLOHEXADIENE-1-CARBOXYLATE SYNTHASE"/>
    <property type="match status" value="1"/>
</dbReference>
<evidence type="ECO:0000313" key="6">
    <source>
        <dbReference type="EMBL" id="GAA0513171.1"/>
    </source>
</evidence>
<evidence type="ECO:0000259" key="5">
    <source>
        <dbReference type="Pfam" id="PF08386"/>
    </source>
</evidence>
<gene>
    <name evidence="6" type="ORF">GCM10009533_10080</name>
</gene>
<dbReference type="PANTHER" id="PTHR43248:SF25">
    <property type="entry name" value="AB HYDROLASE-1 DOMAIN-CONTAINING PROTEIN-RELATED"/>
    <property type="match status" value="1"/>
</dbReference>
<organism evidence="6 7">
    <name type="scientific">Saccharopolyspora erythraea</name>
    <name type="common">Streptomyces erythraeus</name>
    <dbReference type="NCBI Taxonomy" id="1836"/>
    <lineage>
        <taxon>Bacteria</taxon>
        <taxon>Bacillati</taxon>
        <taxon>Actinomycetota</taxon>
        <taxon>Actinomycetes</taxon>
        <taxon>Pseudonocardiales</taxon>
        <taxon>Pseudonocardiaceae</taxon>
        <taxon>Saccharopolyspora</taxon>
    </lineage>
</organism>
<dbReference type="Pfam" id="PF00561">
    <property type="entry name" value="Abhydrolase_1"/>
    <property type="match status" value="1"/>
</dbReference>
<dbReference type="InterPro" id="IPR029058">
    <property type="entry name" value="AB_hydrolase_fold"/>
</dbReference>
<evidence type="ECO:0000259" key="4">
    <source>
        <dbReference type="Pfam" id="PF00561"/>
    </source>
</evidence>
<name>A0ABP3M4U2_SACER</name>